<accession>A0A2P2NNY4</accession>
<proteinExistence type="predicted"/>
<dbReference type="AlphaFoldDB" id="A0A2P2NNY4"/>
<evidence type="ECO:0000313" key="1">
    <source>
        <dbReference type="EMBL" id="MBX44222.1"/>
    </source>
</evidence>
<organism evidence="1">
    <name type="scientific">Rhizophora mucronata</name>
    <name type="common">Asiatic mangrove</name>
    <dbReference type="NCBI Taxonomy" id="61149"/>
    <lineage>
        <taxon>Eukaryota</taxon>
        <taxon>Viridiplantae</taxon>
        <taxon>Streptophyta</taxon>
        <taxon>Embryophyta</taxon>
        <taxon>Tracheophyta</taxon>
        <taxon>Spermatophyta</taxon>
        <taxon>Magnoliopsida</taxon>
        <taxon>eudicotyledons</taxon>
        <taxon>Gunneridae</taxon>
        <taxon>Pentapetalae</taxon>
        <taxon>rosids</taxon>
        <taxon>fabids</taxon>
        <taxon>Malpighiales</taxon>
        <taxon>Rhizophoraceae</taxon>
        <taxon>Rhizophora</taxon>
    </lineage>
</organism>
<reference evidence="1" key="1">
    <citation type="submission" date="2018-02" db="EMBL/GenBank/DDBJ databases">
        <title>Rhizophora mucronata_Transcriptome.</title>
        <authorList>
            <person name="Meera S.P."/>
            <person name="Sreeshan A."/>
            <person name="Augustine A."/>
        </authorList>
    </citation>
    <scope>NUCLEOTIDE SEQUENCE</scope>
    <source>
        <tissue evidence="1">Leaf</tissue>
    </source>
</reference>
<sequence>MSKGLALQYAHYHTSSICHRLHMKGLGWQPLHYL</sequence>
<name>A0A2P2NNY4_RHIMU</name>
<dbReference type="EMBL" id="GGEC01063738">
    <property type="protein sequence ID" value="MBX44222.1"/>
    <property type="molecule type" value="Transcribed_RNA"/>
</dbReference>
<protein>
    <submittedName>
        <fullName evidence="1">Uncharacterized protein</fullName>
    </submittedName>
</protein>